<proteinExistence type="predicted"/>
<accession>A0A1C6Y9U0</accession>
<sequence>MNLFLYFLFLYATFWMGSLGKLFSDISIKPMHLRKMKSKNDIHEDNYYAIDDVYYVEDGMAELENDINNSDKEDNIIDQNDLVKINNLNKLNNTNIFKSMNKLLYESKPNDKSLNRQITKILSVILNTPKNEAINVKDINSLLKKWKDTNKIKQNKNTLNKNEKKNLINLHNFNKNTKGNDKFNAFDELEKLNNKDNINENIPKTDFINIQYLLELIH</sequence>
<evidence type="ECO:0000313" key="2">
    <source>
        <dbReference type="EMBL" id="SCM20053.1"/>
    </source>
</evidence>
<keyword evidence="1" id="KW-0732">Signal</keyword>
<dbReference type="AlphaFoldDB" id="A0A1C6Y9U0"/>
<evidence type="ECO:0000256" key="1">
    <source>
        <dbReference type="SAM" id="SignalP"/>
    </source>
</evidence>
<name>A0A1C6Y9U0_PLACE</name>
<evidence type="ECO:0000313" key="3">
    <source>
        <dbReference type="Proteomes" id="UP000507536"/>
    </source>
</evidence>
<evidence type="ECO:0008006" key="4">
    <source>
        <dbReference type="Google" id="ProtNLM"/>
    </source>
</evidence>
<dbReference type="EMBL" id="LT608188">
    <property type="protein sequence ID" value="SCM20053.1"/>
    <property type="molecule type" value="Genomic_DNA"/>
</dbReference>
<organism evidence="2 3">
    <name type="scientific">Plasmodium chabaudi adami</name>
    <dbReference type="NCBI Taxonomy" id="5826"/>
    <lineage>
        <taxon>Eukaryota</taxon>
        <taxon>Sar</taxon>
        <taxon>Alveolata</taxon>
        <taxon>Apicomplexa</taxon>
        <taxon>Aconoidasida</taxon>
        <taxon>Haemosporida</taxon>
        <taxon>Plasmodiidae</taxon>
        <taxon>Plasmodium</taxon>
        <taxon>Plasmodium (Vinckeia)</taxon>
    </lineage>
</organism>
<dbReference type="Proteomes" id="UP000507536">
    <property type="component" value="Chromosome 8"/>
</dbReference>
<feature type="signal peptide" evidence="1">
    <location>
        <begin position="1"/>
        <end position="20"/>
    </location>
</feature>
<feature type="chain" id="PRO_5008751325" description="Fam-c protein" evidence="1">
    <location>
        <begin position="21"/>
        <end position="218"/>
    </location>
</feature>
<gene>
    <name evidence="2" type="ORF">PCHDS_000153300</name>
</gene>
<reference evidence="2 3" key="1">
    <citation type="submission" date="2016-08" db="EMBL/GenBank/DDBJ databases">
        <authorList>
            <consortium name="Pathogen Informatics"/>
        </authorList>
    </citation>
    <scope>NUCLEOTIDE SEQUENCE [LARGE SCALE GENOMIC DNA]</scope>
    <source>
        <strain evidence="2 3">DS</strain>
    </source>
</reference>
<protein>
    <recommendedName>
        <fullName evidence="4">Fam-c protein</fullName>
    </recommendedName>
</protein>